<protein>
    <submittedName>
        <fullName evidence="1">Uncharacterized protein</fullName>
    </submittedName>
</protein>
<evidence type="ECO:0000313" key="1">
    <source>
        <dbReference type="EMBL" id="AOV16622.1"/>
    </source>
</evidence>
<proteinExistence type="predicted"/>
<dbReference type="KEGG" id="aaeo:BJI67_05660"/>
<gene>
    <name evidence="1" type="ORF">BJI67_05660</name>
</gene>
<name>A0A1D8K6L7_9GAMM</name>
<dbReference type="EMBL" id="CP017448">
    <property type="protein sequence ID" value="AOV16622.1"/>
    <property type="molecule type" value="Genomic_DNA"/>
</dbReference>
<dbReference type="Proteomes" id="UP000095342">
    <property type="component" value="Chromosome"/>
</dbReference>
<organism evidence="1 2">
    <name type="scientific">Acidihalobacter aeolianus</name>
    <dbReference type="NCBI Taxonomy" id="2792603"/>
    <lineage>
        <taxon>Bacteria</taxon>
        <taxon>Pseudomonadati</taxon>
        <taxon>Pseudomonadota</taxon>
        <taxon>Gammaproteobacteria</taxon>
        <taxon>Chromatiales</taxon>
        <taxon>Ectothiorhodospiraceae</taxon>
        <taxon>Acidihalobacter</taxon>
    </lineage>
</organism>
<evidence type="ECO:0000313" key="2">
    <source>
        <dbReference type="Proteomes" id="UP000095342"/>
    </source>
</evidence>
<reference evidence="1 2" key="1">
    <citation type="submission" date="2016-09" db="EMBL/GenBank/DDBJ databases">
        <title>Acidihalobacter prosperus V6 (DSM14174).</title>
        <authorList>
            <person name="Khaleque H.N."/>
            <person name="Ramsay J.P."/>
            <person name="Murphy R.J.T."/>
            <person name="Kaksonen A.H."/>
            <person name="Boxall N.J."/>
            <person name="Watkin E.L.J."/>
        </authorList>
    </citation>
    <scope>NUCLEOTIDE SEQUENCE [LARGE SCALE GENOMIC DNA]</scope>
    <source>
        <strain evidence="1 2">V6</strain>
    </source>
</reference>
<accession>A0A1D8K6L7</accession>
<keyword evidence="2" id="KW-1185">Reference proteome</keyword>
<dbReference type="AlphaFoldDB" id="A0A1D8K6L7"/>
<sequence length="120" mass="13600">MLDNVEGADERQRSRSDVAKTIHQVAFLDGQTCVARTLDRHPIAVDTGYRDARILQQGHPLATSRAQIQRGRLQRLMDFLRNRQIIFKTLPDTVEAPPETLLEGAVEGLQPILVCPCHWF</sequence>